<accession>A0AAN0MMD7</accession>
<evidence type="ECO:0000313" key="1">
    <source>
        <dbReference type="EMBL" id="BES86073.1"/>
    </source>
</evidence>
<reference evidence="2" key="1">
    <citation type="journal article" date="2024" name="Int. J. Syst. Evol. Microbiol.">
        <title>Pectobacterium araliae sp. nov., a pathogen causing bacterial soft rot of Japanese angelica tree in Japan.</title>
        <authorList>
            <person name="Sawada H."/>
            <person name="Someya N."/>
            <person name="Morohoshi T."/>
            <person name="Ono M."/>
            <person name="Satou M."/>
        </authorList>
    </citation>
    <scope>NUCLEOTIDE SEQUENCE [LARGE SCALE GENOMIC DNA]</scope>
    <source>
        <strain evidence="2">MAFF 302110</strain>
    </source>
</reference>
<dbReference type="EMBL" id="AP028908">
    <property type="protein sequence ID" value="BES86073.1"/>
    <property type="molecule type" value="Genomic_DNA"/>
</dbReference>
<protein>
    <submittedName>
        <fullName evidence="1">Uncharacterized protein</fullName>
    </submittedName>
</protein>
<dbReference type="KEGG" id="parl:PEC302110_31700"/>
<organism evidence="1 2">
    <name type="scientific">Pectobacterium araliae</name>
    <dbReference type="NCBI Taxonomy" id="3073862"/>
    <lineage>
        <taxon>Bacteria</taxon>
        <taxon>Pseudomonadati</taxon>
        <taxon>Pseudomonadota</taxon>
        <taxon>Gammaproteobacteria</taxon>
        <taxon>Enterobacterales</taxon>
        <taxon>Pectobacteriaceae</taxon>
        <taxon>Pectobacterium</taxon>
    </lineage>
</organism>
<dbReference type="AlphaFoldDB" id="A0AAN0MMD7"/>
<dbReference type="Proteomes" id="UP001377830">
    <property type="component" value="Chromosome"/>
</dbReference>
<evidence type="ECO:0000313" key="2">
    <source>
        <dbReference type="Proteomes" id="UP001377830"/>
    </source>
</evidence>
<name>A0AAN0MMD7_9GAMM</name>
<proteinExistence type="predicted"/>
<sequence length="50" mass="5494">MAGGRVIISIYVVKRSAKRRGAVACNDRAYDIITRIMRNKPGVEDESDAA</sequence>
<keyword evidence="2" id="KW-1185">Reference proteome</keyword>
<gene>
    <name evidence="1" type="ORF">PEC302110_31700</name>
</gene>